<keyword evidence="1" id="KW-0812">Transmembrane</keyword>
<accession>A0A9X7VZV5</accession>
<dbReference type="RefSeq" id="WP_206657470.1">
    <property type="nucleotide sequence ID" value="NZ_CP071182.1"/>
</dbReference>
<keyword evidence="1" id="KW-0472">Membrane</keyword>
<organism evidence="2 3">
    <name type="scientific">Alicyclobacillus mengziensis</name>
    <dbReference type="NCBI Taxonomy" id="2931921"/>
    <lineage>
        <taxon>Bacteria</taxon>
        <taxon>Bacillati</taxon>
        <taxon>Bacillota</taxon>
        <taxon>Bacilli</taxon>
        <taxon>Bacillales</taxon>
        <taxon>Alicyclobacillaceae</taxon>
        <taxon>Alicyclobacillus</taxon>
    </lineage>
</organism>
<feature type="transmembrane region" description="Helical" evidence="1">
    <location>
        <begin position="57"/>
        <end position="74"/>
    </location>
</feature>
<keyword evidence="1" id="KW-1133">Transmembrane helix</keyword>
<name>A0A9X7VZV5_9BACL</name>
<dbReference type="Pfam" id="PF17248">
    <property type="entry name" value="DUF5317"/>
    <property type="match status" value="1"/>
</dbReference>
<feature type="transmembrane region" description="Helical" evidence="1">
    <location>
        <begin position="80"/>
        <end position="98"/>
    </location>
</feature>
<gene>
    <name evidence="2" type="ORF">JZ786_03750</name>
</gene>
<sequence>MAFQVMIILGGLVVGWLKRGNLWNIGNLKLNIWWILPVAYVLQHISVAYLSGRAYEIVIVASYILMLTFGALNFKYPGIIWSFVGTLSNFVALLFNGLRMPAYVPAVKLMAPEILPQLEAGTYGKSIAMSSTTHLNFLGDIFGFNVYPPSLLSIGDLLFAIGLVVLIQHAMAGDGKGQVVHD</sequence>
<evidence type="ECO:0000256" key="1">
    <source>
        <dbReference type="SAM" id="Phobius"/>
    </source>
</evidence>
<evidence type="ECO:0000313" key="3">
    <source>
        <dbReference type="Proteomes" id="UP000663505"/>
    </source>
</evidence>
<proteinExistence type="predicted"/>
<dbReference type="AlphaFoldDB" id="A0A9X7VZV5"/>
<keyword evidence="3" id="KW-1185">Reference proteome</keyword>
<feature type="transmembrane region" description="Helical" evidence="1">
    <location>
        <begin position="32"/>
        <end position="50"/>
    </location>
</feature>
<dbReference type="EMBL" id="CP071182">
    <property type="protein sequence ID" value="QSO48133.1"/>
    <property type="molecule type" value="Genomic_DNA"/>
</dbReference>
<protein>
    <submittedName>
        <fullName evidence="2">DUF5317 domain-containing protein</fullName>
    </submittedName>
</protein>
<dbReference type="InterPro" id="IPR035168">
    <property type="entry name" value="DUF5317"/>
</dbReference>
<reference evidence="2 3" key="1">
    <citation type="submission" date="2021-02" db="EMBL/GenBank/DDBJ databases">
        <title>Alicyclobacillus curvatus sp. nov. and Alicyclobacillus mengziensis sp. nov., two acidophilic bacteria isolated from acid mine drainage.</title>
        <authorList>
            <person name="Huang Y."/>
        </authorList>
    </citation>
    <scope>NUCLEOTIDE SEQUENCE [LARGE SCALE GENOMIC DNA]</scope>
    <source>
        <strain evidence="2 3">S30H14</strain>
    </source>
</reference>
<evidence type="ECO:0000313" key="2">
    <source>
        <dbReference type="EMBL" id="QSO48133.1"/>
    </source>
</evidence>
<dbReference type="Proteomes" id="UP000663505">
    <property type="component" value="Chromosome"/>
</dbReference>
<dbReference type="KEGG" id="afx:JZ786_03750"/>